<dbReference type="RefSeq" id="WP_176737180.1">
    <property type="nucleotide sequence ID" value="NZ_FMHZ01000002.1"/>
</dbReference>
<dbReference type="Proteomes" id="UP000199001">
    <property type="component" value="Unassembled WGS sequence"/>
</dbReference>
<protein>
    <submittedName>
        <fullName evidence="1">Uncharacterized protein</fullName>
    </submittedName>
</protein>
<name>A0A1C6TQS3_9ACTN</name>
<gene>
    <name evidence="1" type="ORF">GA0070606_0170</name>
</gene>
<organism evidence="1 2">
    <name type="scientific">Micromonospora citrea</name>
    <dbReference type="NCBI Taxonomy" id="47855"/>
    <lineage>
        <taxon>Bacteria</taxon>
        <taxon>Bacillati</taxon>
        <taxon>Actinomycetota</taxon>
        <taxon>Actinomycetes</taxon>
        <taxon>Micromonosporales</taxon>
        <taxon>Micromonosporaceae</taxon>
        <taxon>Micromonospora</taxon>
    </lineage>
</organism>
<proteinExistence type="predicted"/>
<dbReference type="EMBL" id="FMHZ01000002">
    <property type="protein sequence ID" value="SCL44172.1"/>
    <property type="molecule type" value="Genomic_DNA"/>
</dbReference>
<sequence>MTERPELVEDPIGQLDLTDLDQEINGGSSAVCFTITVTISTFKHSICGTCGIFSVGCC</sequence>
<evidence type="ECO:0000313" key="2">
    <source>
        <dbReference type="Proteomes" id="UP000199001"/>
    </source>
</evidence>
<dbReference type="AlphaFoldDB" id="A0A1C6TQS3"/>
<dbReference type="STRING" id="47855.GA0070606_0170"/>
<evidence type="ECO:0000313" key="1">
    <source>
        <dbReference type="EMBL" id="SCL44172.1"/>
    </source>
</evidence>
<keyword evidence="2" id="KW-1185">Reference proteome</keyword>
<reference evidence="2" key="1">
    <citation type="submission" date="2016-06" db="EMBL/GenBank/DDBJ databases">
        <authorList>
            <person name="Varghese N."/>
            <person name="Submissions Spin"/>
        </authorList>
    </citation>
    <scope>NUCLEOTIDE SEQUENCE [LARGE SCALE GENOMIC DNA]</scope>
    <source>
        <strain evidence="2">DSM 43903</strain>
    </source>
</reference>
<accession>A0A1C6TQS3</accession>